<dbReference type="OrthoDB" id="5585968at2759"/>
<dbReference type="UniPathway" id="UPA00068">
    <property type="reaction ID" value="UER00106"/>
</dbReference>
<comment type="pathway">
    <text evidence="3 13">Amino-acid biosynthesis; L-arginine biosynthesis; N(2)-acetyl-L-ornithine from L-glutamate: step 1/4.</text>
</comment>
<protein>
    <recommendedName>
        <fullName evidence="6 13">Amino-acid acetyltransferase, mitochondrial</fullName>
        <ecNumber evidence="5 13">2.3.1.1</ecNumber>
    </recommendedName>
    <alternativeName>
        <fullName evidence="13">Glutamate N-acetyltransferase</fullName>
    </alternativeName>
    <alternativeName>
        <fullName evidence="13">N-acetylglutamate synthase</fullName>
    </alternativeName>
</protein>
<evidence type="ECO:0000256" key="10">
    <source>
        <dbReference type="ARBA" id="ARBA00023128"/>
    </source>
</evidence>
<evidence type="ECO:0000259" key="14">
    <source>
        <dbReference type="PROSITE" id="PS51731"/>
    </source>
</evidence>
<dbReference type="Gene3D" id="3.40.630.30">
    <property type="match status" value="1"/>
</dbReference>
<dbReference type="Gene3D" id="3.40.1160.10">
    <property type="entry name" value="Acetylglutamate kinase-like"/>
    <property type="match status" value="1"/>
</dbReference>
<dbReference type="PANTHER" id="PTHR23342">
    <property type="entry name" value="N-ACETYLGLUTAMATE SYNTHASE"/>
    <property type="match status" value="1"/>
</dbReference>
<dbReference type="VEuPathDB" id="FungiDB:TRICI_001211"/>
<evidence type="ECO:0000256" key="13">
    <source>
        <dbReference type="PIRNR" id="PIRNR007892"/>
    </source>
</evidence>
<dbReference type="PROSITE" id="PS51731">
    <property type="entry name" value="GNAT_NAGS"/>
    <property type="match status" value="1"/>
</dbReference>
<keyword evidence="10 13" id="KW-0496">Mitochondrion</keyword>
<keyword evidence="7 13" id="KW-0028">Amino-acid biosynthesis</keyword>
<evidence type="ECO:0000256" key="7">
    <source>
        <dbReference type="ARBA" id="ARBA00022605"/>
    </source>
</evidence>
<proteinExistence type="inferred from homology"/>
<dbReference type="GO" id="GO:0004042">
    <property type="term" value="F:L-glutamate N-acetyltransferase activity"/>
    <property type="evidence" value="ECO:0007669"/>
    <property type="project" value="InterPro"/>
</dbReference>
<evidence type="ECO:0000256" key="5">
    <source>
        <dbReference type="ARBA" id="ARBA00012697"/>
    </source>
</evidence>
<evidence type="ECO:0000256" key="4">
    <source>
        <dbReference type="ARBA" id="ARBA00008694"/>
    </source>
</evidence>
<evidence type="ECO:0000313" key="16">
    <source>
        <dbReference type="Proteomes" id="UP000761534"/>
    </source>
</evidence>
<keyword evidence="9" id="KW-0809">Transit peptide</keyword>
<feature type="domain" description="N-acetyltransferase" evidence="14">
    <location>
        <begin position="382"/>
        <end position="541"/>
    </location>
</feature>
<evidence type="ECO:0000256" key="9">
    <source>
        <dbReference type="ARBA" id="ARBA00022946"/>
    </source>
</evidence>
<organism evidence="15 16">
    <name type="scientific">Trichomonascus ciferrii</name>
    <dbReference type="NCBI Taxonomy" id="44093"/>
    <lineage>
        <taxon>Eukaryota</taxon>
        <taxon>Fungi</taxon>
        <taxon>Dikarya</taxon>
        <taxon>Ascomycota</taxon>
        <taxon>Saccharomycotina</taxon>
        <taxon>Dipodascomycetes</taxon>
        <taxon>Dipodascales</taxon>
        <taxon>Trichomonascaceae</taxon>
        <taxon>Trichomonascus</taxon>
        <taxon>Trichomonascus ciferrii complex</taxon>
    </lineage>
</organism>
<keyword evidence="8 13" id="KW-0808">Transferase</keyword>
<dbReference type="Proteomes" id="UP000761534">
    <property type="component" value="Unassembled WGS sequence"/>
</dbReference>
<comment type="function">
    <text evidence="1 13">N-acetylglutamate synthase involved in arginine biosynthesis.</text>
</comment>
<dbReference type="EMBL" id="SWFS01000093">
    <property type="protein sequence ID" value="KAA8916585.1"/>
    <property type="molecule type" value="Genomic_DNA"/>
</dbReference>
<accession>A0A642VCI6</accession>
<keyword evidence="11 13" id="KW-0012">Acyltransferase</keyword>
<dbReference type="PANTHER" id="PTHR23342:SF4">
    <property type="entry name" value="AMINO-ACID ACETYLTRANSFERASE, MITOCHONDRIAL"/>
    <property type="match status" value="1"/>
</dbReference>
<evidence type="ECO:0000256" key="12">
    <source>
        <dbReference type="ARBA" id="ARBA00048372"/>
    </source>
</evidence>
<evidence type="ECO:0000256" key="8">
    <source>
        <dbReference type="ARBA" id="ARBA00022679"/>
    </source>
</evidence>
<evidence type="ECO:0000256" key="2">
    <source>
        <dbReference type="ARBA" id="ARBA00004173"/>
    </source>
</evidence>
<comment type="subcellular location">
    <subcellularLocation>
        <location evidence="2 13">Mitochondrion</location>
    </subcellularLocation>
</comment>
<comment type="catalytic activity">
    <reaction evidence="12 13">
        <text>L-glutamate + acetyl-CoA = N-acetyl-L-glutamate + CoA + H(+)</text>
        <dbReference type="Rhea" id="RHEA:24292"/>
        <dbReference type="ChEBI" id="CHEBI:15378"/>
        <dbReference type="ChEBI" id="CHEBI:29985"/>
        <dbReference type="ChEBI" id="CHEBI:44337"/>
        <dbReference type="ChEBI" id="CHEBI:57287"/>
        <dbReference type="ChEBI" id="CHEBI:57288"/>
        <dbReference type="EC" id="2.3.1.1"/>
    </reaction>
</comment>
<dbReference type="PIRSF" id="PIRSF007892">
    <property type="entry name" value="NAGS_fungal"/>
    <property type="match status" value="1"/>
</dbReference>
<evidence type="ECO:0000256" key="3">
    <source>
        <dbReference type="ARBA" id="ARBA00004925"/>
    </source>
</evidence>
<dbReference type="GO" id="GO:0006592">
    <property type="term" value="P:ornithine biosynthetic process"/>
    <property type="evidence" value="ECO:0007669"/>
    <property type="project" value="TreeGrafter"/>
</dbReference>
<evidence type="ECO:0000313" key="15">
    <source>
        <dbReference type="EMBL" id="KAA8916585.1"/>
    </source>
</evidence>
<dbReference type="EC" id="2.3.1.1" evidence="5 13"/>
<dbReference type="InterPro" id="IPR006855">
    <property type="entry name" value="Vertebrate-like_GNAT_dom"/>
</dbReference>
<dbReference type="InterPro" id="IPR036393">
    <property type="entry name" value="AceGlu_kinase-like_sf"/>
</dbReference>
<comment type="similarity">
    <text evidence="4 13">Belongs to the acetyltransferase family.</text>
</comment>
<dbReference type="AlphaFoldDB" id="A0A642VCI6"/>
<sequence length="544" mass="60781">MSMLRGARGIVRQASTRCRVARRWFTDDSKKHADNRDLILSVLRSTATKREARQYISRYTPRVTSGNVFERDPADISIVPEDALRIALIKVRDIKSIEPDEIKGIGKTISRLSRLGVSPIVVIDAGKERNDFLQLDNKPFRHYQKAITWKANLLAHAIESASDKMRARPIESLLEVSPTAFSSANTELKMPVPEMILSPLTRGIVPVVVPLAFHPPSGEEMLVRADDVVYYLTNDLYSVHDDFAITVEKVIYIDPLGGIPSVERGGSGASHVFVNLDQELADITAELHIPFVSPKTREIHLDNLRAMHKTLSILPLSATGLITTPRVAALSSAKNPLIYNVLTDRPVVSPSLPVDTRKTPVLETTVVRKGMPVTTLKSQTGLDLVKESKLGRIDLTMIQELIEDSFGRQIDMDHYLERINSKVAGVIIAGGYQGAAIVTWEQTPDGRKVPYLDKFAVRRSSQGGSGVADIVFKSLVMQMFPNELLWRSRVTNPVNKWYFERSKGTIKIPDSHWVMFWTGDSTREQTELKDYLDICSDIPSSFKS</sequence>
<dbReference type="GO" id="GO:0005759">
    <property type="term" value="C:mitochondrial matrix"/>
    <property type="evidence" value="ECO:0007669"/>
    <property type="project" value="TreeGrafter"/>
</dbReference>
<evidence type="ECO:0000256" key="11">
    <source>
        <dbReference type="ARBA" id="ARBA00023315"/>
    </source>
</evidence>
<evidence type="ECO:0000256" key="6">
    <source>
        <dbReference type="ARBA" id="ARBA00018802"/>
    </source>
</evidence>
<reference evidence="15" key="1">
    <citation type="journal article" date="2019" name="G3 (Bethesda)">
        <title>Genome Assemblies of Two Rare Opportunistic Yeast Pathogens: Diutina rugosa (syn. Candida rugosa) and Trichomonascus ciferrii (syn. Candida ciferrii).</title>
        <authorList>
            <person name="Mixao V."/>
            <person name="Saus E."/>
            <person name="Hansen A.P."/>
            <person name="Lass-Florl C."/>
            <person name="Gabaldon T."/>
        </authorList>
    </citation>
    <scope>NUCLEOTIDE SEQUENCE</scope>
    <source>
        <strain evidence="15">CBS 4856</strain>
    </source>
</reference>
<keyword evidence="16" id="KW-1185">Reference proteome</keyword>
<gene>
    <name evidence="15" type="ORF">TRICI_001211</name>
</gene>
<dbReference type="GO" id="GO:0006526">
    <property type="term" value="P:L-arginine biosynthetic process"/>
    <property type="evidence" value="ECO:0007669"/>
    <property type="project" value="UniProtKB-UniPathway"/>
</dbReference>
<evidence type="ECO:0000256" key="1">
    <source>
        <dbReference type="ARBA" id="ARBA00002294"/>
    </source>
</evidence>
<dbReference type="InterPro" id="IPR011190">
    <property type="entry name" value="GlcNAc_Synth_fun"/>
</dbReference>
<name>A0A642VCI6_9ASCO</name>
<comment type="caution">
    <text evidence="15">The sequence shown here is derived from an EMBL/GenBank/DDBJ whole genome shotgun (WGS) entry which is preliminary data.</text>
</comment>
<dbReference type="Pfam" id="PF04768">
    <property type="entry name" value="NAT"/>
    <property type="match status" value="1"/>
</dbReference>